<dbReference type="AlphaFoldDB" id="X0UTV4"/>
<feature type="domain" description="Peptidase M16 C-terminal" evidence="1">
    <location>
        <begin position="2"/>
        <end position="169"/>
    </location>
</feature>
<gene>
    <name evidence="2" type="ORF">S01H1_44659</name>
</gene>
<evidence type="ECO:0000259" key="1">
    <source>
        <dbReference type="Pfam" id="PF05193"/>
    </source>
</evidence>
<dbReference type="GO" id="GO:0046872">
    <property type="term" value="F:metal ion binding"/>
    <property type="evidence" value="ECO:0007669"/>
    <property type="project" value="InterPro"/>
</dbReference>
<dbReference type="InterPro" id="IPR011249">
    <property type="entry name" value="Metalloenz_LuxS/M16"/>
</dbReference>
<protein>
    <recommendedName>
        <fullName evidence="1">Peptidase M16 C-terminal domain-containing protein</fullName>
    </recommendedName>
</protein>
<dbReference type="EMBL" id="BARS01028496">
    <property type="protein sequence ID" value="GAG09160.1"/>
    <property type="molecule type" value="Genomic_DNA"/>
</dbReference>
<reference evidence="2" key="1">
    <citation type="journal article" date="2014" name="Front. Microbiol.">
        <title>High frequency of phylogenetically diverse reductive dehalogenase-homologous genes in deep subseafloor sedimentary metagenomes.</title>
        <authorList>
            <person name="Kawai M."/>
            <person name="Futagami T."/>
            <person name="Toyoda A."/>
            <person name="Takaki Y."/>
            <person name="Nishi S."/>
            <person name="Hori S."/>
            <person name="Arai W."/>
            <person name="Tsubouchi T."/>
            <person name="Morono Y."/>
            <person name="Uchiyama I."/>
            <person name="Ito T."/>
            <person name="Fujiyama A."/>
            <person name="Inagaki F."/>
            <person name="Takami H."/>
        </authorList>
    </citation>
    <scope>NUCLEOTIDE SEQUENCE</scope>
    <source>
        <strain evidence="2">Expedition CK06-06</strain>
    </source>
</reference>
<dbReference type="InterPro" id="IPR050361">
    <property type="entry name" value="MPP/UQCRC_Complex"/>
</dbReference>
<dbReference type="InterPro" id="IPR007863">
    <property type="entry name" value="Peptidase_M16_C"/>
</dbReference>
<evidence type="ECO:0000313" key="2">
    <source>
        <dbReference type="EMBL" id="GAG09160.1"/>
    </source>
</evidence>
<feature type="non-terminal residue" evidence="2">
    <location>
        <position position="1"/>
    </location>
</feature>
<organism evidence="2">
    <name type="scientific">marine sediment metagenome</name>
    <dbReference type="NCBI Taxonomy" id="412755"/>
    <lineage>
        <taxon>unclassified sequences</taxon>
        <taxon>metagenomes</taxon>
        <taxon>ecological metagenomes</taxon>
    </lineage>
</organism>
<dbReference type="Pfam" id="PF05193">
    <property type="entry name" value="Peptidase_M16_C"/>
    <property type="match status" value="1"/>
</dbReference>
<dbReference type="SUPFAM" id="SSF63411">
    <property type="entry name" value="LuxS/MPP-like metallohydrolase"/>
    <property type="match status" value="2"/>
</dbReference>
<dbReference type="Gene3D" id="3.30.830.10">
    <property type="entry name" value="Metalloenzyme, LuxS/M16 peptidase-like"/>
    <property type="match status" value="2"/>
</dbReference>
<sequence>VDFYNKYFFPNNTIMTVWGDFSPKDMVAKIKKALGKWKAAKVEVPALPKVSYEYEYTINYINKPDVNQSNIMLGHIGGLMDNPDYPALSVMNSILSWDRMFKKIRTDEGLAYSVWGYYGANYQVPGVFRCGAQTKSESTVYAIELMLKELKRIREEEVSGAELARAKDEYLNSFVFNFDSRAKIVNRLMTYAFFGYPLDFMDRVKEGVEKVTKKDVLRVAKKYLRPDNVQILVVGKKEDFDKPLTALGEVNVIDIKIPPLNPKK</sequence>
<proteinExistence type="predicted"/>
<dbReference type="PANTHER" id="PTHR11851">
    <property type="entry name" value="METALLOPROTEASE"/>
    <property type="match status" value="1"/>
</dbReference>
<accession>X0UTV4</accession>
<feature type="non-terminal residue" evidence="2">
    <location>
        <position position="264"/>
    </location>
</feature>
<comment type="caution">
    <text evidence="2">The sequence shown here is derived from an EMBL/GenBank/DDBJ whole genome shotgun (WGS) entry which is preliminary data.</text>
</comment>
<dbReference type="PANTHER" id="PTHR11851:SF225">
    <property type="entry name" value="NON-PEPTIDASE HOMOLOG YMXG"/>
    <property type="match status" value="1"/>
</dbReference>
<name>X0UTV4_9ZZZZ</name>